<dbReference type="Pfam" id="PF10592">
    <property type="entry name" value="AIPR"/>
    <property type="match status" value="1"/>
</dbReference>
<sequence length="625" mass="72858">MKHEEFYNLIDIELEKVIENSIEENILEKLKQDHQRKSYGFMVWFLKFYAGIENISDYITDGHGDNSCDIILDKTNSQNEKVFYLIQSKWNKISNCNREFDSELLKSYLSDVHSILRGDKKKTENELFNSRYGELISHIRQNGEVKVIYLSLNNNCKEIDENIRSIEKAFGEKVKVQAFDINQLKLDFIDRIYKKSNPPNPLEKIYSPEYEKIQIDIEREHEANHLVVEKPFEAHVFNIKPKTIFNLVRRYGVSLFNKNVRNPLVSSYINEEIRTSLMDNPSYFWYYNNGITAITRAIPVIGTQARSFEVTGLQVINGAQTAYSIYQAYLEATHEQREVIDAEARITLRLLKSGGSDFDLKVTKYTNSQNPVSERDFWSNHEIQEKIQKYFYETNVWYEKRSGEFRKTPKGIVSLPNSFVANAHLAFWLSDPISVFKSTISREHRGIDLIFTSHKADQDGLYEKIFNKETNPKHVFASFAVFDTLTNVKGFNIENIWFTNGFHILALSKIVLRKYLTSKYGAKANLSEFIYKIYHEDSGEILAKALGYSSKIMHDEIEEVKGESQNQKFIKNLMTKNSHFDLLFEKVESFEIDAETIENVTLAPESEIQELDQDQIEEMNDSTLH</sequence>
<name>A0ABQ0A9B5_9GAMM</name>
<protein>
    <recommendedName>
        <fullName evidence="1">Abortive phage infection protein C-terminal domain-containing protein</fullName>
    </recommendedName>
</protein>
<feature type="domain" description="Abortive phage infection protein C-terminal" evidence="1">
    <location>
        <begin position="256"/>
        <end position="487"/>
    </location>
</feature>
<proteinExistence type="predicted"/>
<organism evidence="2 3">
    <name type="scientific">Sessilibacter corallicola</name>
    <dbReference type="NCBI Taxonomy" id="2904075"/>
    <lineage>
        <taxon>Bacteria</taxon>
        <taxon>Pseudomonadati</taxon>
        <taxon>Pseudomonadota</taxon>
        <taxon>Gammaproteobacteria</taxon>
        <taxon>Cellvibrionales</taxon>
        <taxon>Cellvibrionaceae</taxon>
        <taxon>Sessilibacter</taxon>
    </lineage>
</organism>
<evidence type="ECO:0000313" key="2">
    <source>
        <dbReference type="EMBL" id="GAA6168143.1"/>
    </source>
</evidence>
<accession>A0ABQ0A9B5</accession>
<dbReference type="EMBL" id="BAABWN010000006">
    <property type="protein sequence ID" value="GAA6168143.1"/>
    <property type="molecule type" value="Genomic_DNA"/>
</dbReference>
<evidence type="ECO:0000313" key="3">
    <source>
        <dbReference type="Proteomes" id="UP001465153"/>
    </source>
</evidence>
<dbReference type="Proteomes" id="UP001465153">
    <property type="component" value="Unassembled WGS sequence"/>
</dbReference>
<comment type="caution">
    <text evidence="2">The sequence shown here is derived from an EMBL/GenBank/DDBJ whole genome shotgun (WGS) entry which is preliminary data.</text>
</comment>
<keyword evidence="3" id="KW-1185">Reference proteome</keyword>
<evidence type="ECO:0000259" key="1">
    <source>
        <dbReference type="Pfam" id="PF10592"/>
    </source>
</evidence>
<dbReference type="RefSeq" id="WP_353302812.1">
    <property type="nucleotide sequence ID" value="NZ_BAABWN010000006.1"/>
</dbReference>
<gene>
    <name evidence="2" type="ORF">NBRC116591_19540</name>
</gene>
<reference evidence="2 3" key="1">
    <citation type="submission" date="2024-04" db="EMBL/GenBank/DDBJ databases">
        <title>Draft genome sequence of Sessilibacter corallicola NBRC 116591.</title>
        <authorList>
            <person name="Miyakawa T."/>
            <person name="Kusuya Y."/>
            <person name="Miura T."/>
        </authorList>
    </citation>
    <scope>NUCLEOTIDE SEQUENCE [LARGE SCALE GENOMIC DNA]</scope>
    <source>
        <strain evidence="2 3">KU-00831-HH</strain>
    </source>
</reference>
<dbReference type="InterPro" id="IPR018891">
    <property type="entry name" value="AIPR_C"/>
</dbReference>